<organism evidence="8 9">
    <name type="scientific">Candidatus Mucispirillum faecigallinarum</name>
    <dbReference type="NCBI Taxonomy" id="2838699"/>
    <lineage>
        <taxon>Bacteria</taxon>
        <taxon>Pseudomonadati</taxon>
        <taxon>Deferribacterota</taxon>
        <taxon>Deferribacteres</taxon>
        <taxon>Deferribacterales</taxon>
        <taxon>Mucispirillaceae</taxon>
        <taxon>Mucispirillum</taxon>
    </lineage>
</organism>
<dbReference type="PANTHER" id="PTHR30471:SF3">
    <property type="entry name" value="UPF0758 PROTEIN YEES-RELATED"/>
    <property type="match status" value="1"/>
</dbReference>
<dbReference type="GO" id="GO:0046872">
    <property type="term" value="F:metal ion binding"/>
    <property type="evidence" value="ECO:0007669"/>
    <property type="project" value="UniProtKB-KW"/>
</dbReference>
<evidence type="ECO:0000313" key="8">
    <source>
        <dbReference type="EMBL" id="HIZ88573.1"/>
    </source>
</evidence>
<dbReference type="PROSITE" id="PS01302">
    <property type="entry name" value="UPF0758"/>
    <property type="match status" value="1"/>
</dbReference>
<dbReference type="InterPro" id="IPR001405">
    <property type="entry name" value="UPF0758"/>
</dbReference>
<dbReference type="CDD" id="cd08071">
    <property type="entry name" value="MPN_DUF2466"/>
    <property type="match status" value="1"/>
</dbReference>
<dbReference type="AlphaFoldDB" id="A0A9D2GRE4"/>
<reference evidence="8" key="2">
    <citation type="submission" date="2021-04" db="EMBL/GenBank/DDBJ databases">
        <authorList>
            <person name="Gilroy R."/>
        </authorList>
    </citation>
    <scope>NUCLEOTIDE SEQUENCE</scope>
    <source>
        <strain evidence="8">ChiW4-1371</strain>
    </source>
</reference>
<dbReference type="EMBL" id="DXAQ01000020">
    <property type="protein sequence ID" value="HIZ88573.1"/>
    <property type="molecule type" value="Genomic_DNA"/>
</dbReference>
<dbReference type="GO" id="GO:0006508">
    <property type="term" value="P:proteolysis"/>
    <property type="evidence" value="ECO:0007669"/>
    <property type="project" value="UniProtKB-KW"/>
</dbReference>
<dbReference type="PROSITE" id="PS50249">
    <property type="entry name" value="MPN"/>
    <property type="match status" value="1"/>
</dbReference>
<dbReference type="InterPro" id="IPR025657">
    <property type="entry name" value="RadC_JAB"/>
</dbReference>
<evidence type="ECO:0000256" key="5">
    <source>
        <dbReference type="ARBA" id="ARBA00023049"/>
    </source>
</evidence>
<keyword evidence="2" id="KW-0479">Metal-binding</keyword>
<dbReference type="Pfam" id="PF04002">
    <property type="entry name" value="RadC"/>
    <property type="match status" value="1"/>
</dbReference>
<feature type="domain" description="MPN" evidence="7">
    <location>
        <begin position="100"/>
        <end position="222"/>
    </location>
</feature>
<keyword evidence="4" id="KW-0862">Zinc</keyword>
<dbReference type="InterPro" id="IPR037518">
    <property type="entry name" value="MPN"/>
</dbReference>
<proteinExistence type="inferred from homology"/>
<evidence type="ECO:0000256" key="4">
    <source>
        <dbReference type="ARBA" id="ARBA00022833"/>
    </source>
</evidence>
<dbReference type="InterPro" id="IPR020891">
    <property type="entry name" value="UPF0758_CS"/>
</dbReference>
<keyword evidence="3" id="KW-0378">Hydrolase</keyword>
<comment type="caution">
    <text evidence="8">The sequence shown here is derived from an EMBL/GenBank/DDBJ whole genome shotgun (WGS) entry which is preliminary data.</text>
</comment>
<comment type="similarity">
    <text evidence="6">Belongs to the UPF0758 family.</text>
</comment>
<evidence type="ECO:0000259" key="7">
    <source>
        <dbReference type="PROSITE" id="PS50249"/>
    </source>
</evidence>
<dbReference type="PANTHER" id="PTHR30471">
    <property type="entry name" value="DNA REPAIR PROTEIN RADC"/>
    <property type="match status" value="1"/>
</dbReference>
<keyword evidence="1" id="KW-0645">Protease</keyword>
<name>A0A9D2GRE4_9BACT</name>
<reference evidence="8" key="1">
    <citation type="journal article" date="2021" name="PeerJ">
        <title>Extensive microbial diversity within the chicken gut microbiome revealed by metagenomics and culture.</title>
        <authorList>
            <person name="Gilroy R."/>
            <person name="Ravi A."/>
            <person name="Getino M."/>
            <person name="Pursley I."/>
            <person name="Horton D.L."/>
            <person name="Alikhan N.F."/>
            <person name="Baker D."/>
            <person name="Gharbi K."/>
            <person name="Hall N."/>
            <person name="Watson M."/>
            <person name="Adriaenssens E.M."/>
            <person name="Foster-Nyarko E."/>
            <person name="Jarju S."/>
            <person name="Secka A."/>
            <person name="Antonio M."/>
            <person name="Oren A."/>
            <person name="Chaudhuri R.R."/>
            <person name="La Ragione R."/>
            <person name="Hildebrand F."/>
            <person name="Pallen M.J."/>
        </authorList>
    </citation>
    <scope>NUCLEOTIDE SEQUENCE</scope>
    <source>
        <strain evidence="8">ChiW4-1371</strain>
    </source>
</reference>
<keyword evidence="5" id="KW-0482">Metalloprotease</keyword>
<dbReference type="Gene3D" id="3.40.140.10">
    <property type="entry name" value="Cytidine Deaminase, domain 2"/>
    <property type="match status" value="1"/>
</dbReference>
<evidence type="ECO:0000256" key="6">
    <source>
        <dbReference type="RuleBase" id="RU003797"/>
    </source>
</evidence>
<dbReference type="Proteomes" id="UP000824176">
    <property type="component" value="Unassembled WGS sequence"/>
</dbReference>
<dbReference type="NCBIfam" id="TIGR00608">
    <property type="entry name" value="radc"/>
    <property type="match status" value="1"/>
</dbReference>
<dbReference type="GO" id="GO:0008237">
    <property type="term" value="F:metallopeptidase activity"/>
    <property type="evidence" value="ECO:0007669"/>
    <property type="project" value="UniProtKB-KW"/>
</dbReference>
<accession>A0A9D2GRE4</accession>
<gene>
    <name evidence="8" type="primary">radC</name>
    <name evidence="8" type="ORF">H9804_01380</name>
</gene>
<protein>
    <submittedName>
        <fullName evidence="8">DNA repair protein RadC</fullName>
    </submittedName>
</protein>
<evidence type="ECO:0000313" key="9">
    <source>
        <dbReference type="Proteomes" id="UP000824176"/>
    </source>
</evidence>
<evidence type="ECO:0000256" key="3">
    <source>
        <dbReference type="ARBA" id="ARBA00022801"/>
    </source>
</evidence>
<evidence type="ECO:0000256" key="2">
    <source>
        <dbReference type="ARBA" id="ARBA00022723"/>
    </source>
</evidence>
<sequence length="224" mass="25351">MDNKPHYQGHRKRLKEKFDEAPSVLADYEILELLLGYSIPRKDVKPVAKDMLMQAGSIGSIFNIDYQNIEGAGKETERFFRIVAEFYNRVENAYYETKQVLSGPEQIYRLLKYDIGFAENENFAVILLNSKGCLINKKILTEGVVNSAIVYPRQVAEYALKHKAVSVVIAHNHPSGDSTPSKKDIELTETISDSLAAIGVKLRDHIIVCKNEYSSLFDLGYMVE</sequence>
<evidence type="ECO:0000256" key="1">
    <source>
        <dbReference type="ARBA" id="ARBA00022670"/>
    </source>
</evidence>